<feature type="region of interest" description="Disordered" evidence="1">
    <location>
        <begin position="17"/>
        <end position="38"/>
    </location>
</feature>
<organism evidence="2">
    <name type="scientific">marine metagenome</name>
    <dbReference type="NCBI Taxonomy" id="408172"/>
    <lineage>
        <taxon>unclassified sequences</taxon>
        <taxon>metagenomes</taxon>
        <taxon>ecological metagenomes</taxon>
    </lineage>
</organism>
<feature type="non-terminal residue" evidence="2">
    <location>
        <position position="1"/>
    </location>
</feature>
<dbReference type="PROSITE" id="PS50293">
    <property type="entry name" value="TPR_REGION"/>
    <property type="match status" value="1"/>
</dbReference>
<evidence type="ECO:0000256" key="1">
    <source>
        <dbReference type="SAM" id="MobiDB-lite"/>
    </source>
</evidence>
<dbReference type="InterPro" id="IPR011990">
    <property type="entry name" value="TPR-like_helical_dom_sf"/>
</dbReference>
<protein>
    <submittedName>
        <fullName evidence="2">Uncharacterized protein</fullName>
    </submittedName>
</protein>
<proteinExistence type="predicted"/>
<name>A0A382RNT2_9ZZZZ</name>
<reference evidence="2" key="1">
    <citation type="submission" date="2018-05" db="EMBL/GenBank/DDBJ databases">
        <authorList>
            <person name="Lanie J.A."/>
            <person name="Ng W.-L."/>
            <person name="Kazmierczak K.M."/>
            <person name="Andrzejewski T.M."/>
            <person name="Davidsen T.M."/>
            <person name="Wayne K.J."/>
            <person name="Tettelin H."/>
            <person name="Glass J.I."/>
            <person name="Rusch D."/>
            <person name="Podicherti R."/>
            <person name="Tsui H.-C.T."/>
            <person name="Winkler M.E."/>
        </authorList>
    </citation>
    <scope>NUCLEOTIDE SEQUENCE</scope>
</reference>
<sequence length="132" mass="15441">EEKTDQLALLETKGLIPKKVEGPEKSAEEGIPKKKKKPEKIEEDIDMLMKMETTRYLLRAREAYQRDDYDSAITAISEAIDVNPFSPQAYEMLGSIYYRLGWNGMALENWQRALRLEPDNDMLRKYIARLER</sequence>
<dbReference type="SUPFAM" id="SSF48452">
    <property type="entry name" value="TPR-like"/>
    <property type="match status" value="1"/>
</dbReference>
<dbReference type="Pfam" id="PF13432">
    <property type="entry name" value="TPR_16"/>
    <property type="match status" value="1"/>
</dbReference>
<gene>
    <name evidence="2" type="ORF">METZ01_LOCUS352208</name>
</gene>
<dbReference type="SMART" id="SM00028">
    <property type="entry name" value="TPR"/>
    <property type="match status" value="2"/>
</dbReference>
<dbReference type="PROSITE" id="PS50005">
    <property type="entry name" value="TPR"/>
    <property type="match status" value="2"/>
</dbReference>
<evidence type="ECO:0000313" key="2">
    <source>
        <dbReference type="EMBL" id="SVC99354.1"/>
    </source>
</evidence>
<dbReference type="Gene3D" id="1.25.40.10">
    <property type="entry name" value="Tetratricopeptide repeat domain"/>
    <property type="match status" value="1"/>
</dbReference>
<dbReference type="AlphaFoldDB" id="A0A382RNT2"/>
<feature type="compositionally biased region" description="Basic and acidic residues" evidence="1">
    <location>
        <begin position="18"/>
        <end position="32"/>
    </location>
</feature>
<dbReference type="InterPro" id="IPR019734">
    <property type="entry name" value="TPR_rpt"/>
</dbReference>
<accession>A0A382RNT2</accession>
<dbReference type="EMBL" id="UINC01123107">
    <property type="protein sequence ID" value="SVC99354.1"/>
    <property type="molecule type" value="Genomic_DNA"/>
</dbReference>